<name>A0A9Q0XJL5_9SAUR</name>
<evidence type="ECO:0000256" key="4">
    <source>
        <dbReference type="ARBA" id="ARBA00022737"/>
    </source>
</evidence>
<evidence type="ECO:0000256" key="8">
    <source>
        <dbReference type="SAM" id="MobiDB-lite"/>
    </source>
</evidence>
<dbReference type="GO" id="GO:0008270">
    <property type="term" value="F:zinc ion binding"/>
    <property type="evidence" value="ECO:0007669"/>
    <property type="project" value="InterPro"/>
</dbReference>
<keyword evidence="6 7" id="KW-0440">LIM domain</keyword>
<dbReference type="PANTHER" id="PTHR24211">
    <property type="entry name" value="LIM DOMAIN-CONTAINING PROTEIN"/>
    <property type="match status" value="1"/>
</dbReference>
<gene>
    <name evidence="11" type="ORF">JRQ81_003134</name>
</gene>
<dbReference type="OrthoDB" id="10069167at2759"/>
<dbReference type="AlphaFoldDB" id="A0A9Q0XJL5"/>
<sequence length="410" mass="45860">MNGTLLLPEAHLFFLKSMELLISGNVLPCQSFPHSEGKYIPTHHPPSRNITVSGCSLPKVSISQLPSGRGAPCLRCRGMCSGFEPHPWRKICKSCKCNQEDHSLSSDAEDDRKIGRLLSDSKYSSLTARVKGGDGVRIYKRNRMIITNPIVSRKDPTFNTVTYEWAPPGLTQKLATQYMELISKEMQPVAGTEGAYYRRKRLTRQLPIHDQDPSSCRGLAESEIQLMEDFVKKYKNEALGVGEVALPGQGGTAKDDGKQPDKNIPARTEAVSTNGTLGETPKGQEQLCNLCKHPLPMECPVVYADRAGYDHQWHPACFICCKCSEPLVDLIYFWKNGSIWCGRHYCESIRPRCVACDEIIFSEDYQQVEGLAWHKQHFTCVECEALLAGKHFILDAANVLCTTCSKNKHH</sequence>
<proteinExistence type="predicted"/>
<feature type="region of interest" description="Disordered" evidence="8">
    <location>
        <begin position="246"/>
        <end position="265"/>
    </location>
</feature>
<dbReference type="PROSITE" id="PS51303">
    <property type="entry name" value="PET"/>
    <property type="match status" value="1"/>
</dbReference>
<comment type="subcellular location">
    <subcellularLocation>
        <location evidence="1">Cytoplasm</location>
    </subcellularLocation>
</comment>
<dbReference type="CDD" id="cd09340">
    <property type="entry name" value="LIM1_Testin_like"/>
    <property type="match status" value="1"/>
</dbReference>
<dbReference type="GO" id="GO:0003714">
    <property type="term" value="F:transcription corepressor activity"/>
    <property type="evidence" value="ECO:0007669"/>
    <property type="project" value="TreeGrafter"/>
</dbReference>
<dbReference type="GO" id="GO:0005634">
    <property type="term" value="C:nucleus"/>
    <property type="evidence" value="ECO:0007669"/>
    <property type="project" value="TreeGrafter"/>
</dbReference>
<dbReference type="InterPro" id="IPR010442">
    <property type="entry name" value="PET_domain"/>
</dbReference>
<dbReference type="GO" id="GO:0005737">
    <property type="term" value="C:cytoplasm"/>
    <property type="evidence" value="ECO:0007669"/>
    <property type="project" value="UniProtKB-SubCell"/>
</dbReference>
<dbReference type="PROSITE" id="PS00478">
    <property type="entry name" value="LIM_DOMAIN_1"/>
    <property type="match status" value="1"/>
</dbReference>
<dbReference type="SUPFAM" id="SSF57716">
    <property type="entry name" value="Glucocorticoid receptor-like (DNA-binding domain)"/>
    <property type="match status" value="1"/>
</dbReference>
<dbReference type="InterPro" id="IPR001781">
    <property type="entry name" value="Znf_LIM"/>
</dbReference>
<feature type="domain" description="LIM zinc-binding" evidence="9">
    <location>
        <begin position="286"/>
        <end position="351"/>
    </location>
</feature>
<evidence type="ECO:0000256" key="2">
    <source>
        <dbReference type="ARBA" id="ARBA00022490"/>
    </source>
</evidence>
<accession>A0A9Q0XJL5</accession>
<evidence type="ECO:0000256" key="7">
    <source>
        <dbReference type="PROSITE-ProRule" id="PRU00125"/>
    </source>
</evidence>
<feature type="domain" description="PET" evidence="10">
    <location>
        <begin position="144"/>
        <end position="251"/>
    </location>
</feature>
<keyword evidence="5 7" id="KW-0862">Zinc</keyword>
<evidence type="ECO:0000313" key="12">
    <source>
        <dbReference type="Proteomes" id="UP001142489"/>
    </source>
</evidence>
<evidence type="ECO:0000256" key="3">
    <source>
        <dbReference type="ARBA" id="ARBA00022723"/>
    </source>
</evidence>
<comment type="caution">
    <text evidence="11">The sequence shown here is derived from an EMBL/GenBank/DDBJ whole genome shotgun (WGS) entry which is preliminary data.</text>
</comment>
<dbReference type="Gene3D" id="2.10.110.10">
    <property type="entry name" value="Cysteine Rich Protein"/>
    <property type="match status" value="2"/>
</dbReference>
<dbReference type="Pfam" id="PF00412">
    <property type="entry name" value="LIM"/>
    <property type="match status" value="2"/>
</dbReference>
<keyword evidence="12" id="KW-1185">Reference proteome</keyword>
<organism evidence="11 12">
    <name type="scientific">Phrynocephalus forsythii</name>
    <dbReference type="NCBI Taxonomy" id="171643"/>
    <lineage>
        <taxon>Eukaryota</taxon>
        <taxon>Metazoa</taxon>
        <taxon>Chordata</taxon>
        <taxon>Craniata</taxon>
        <taxon>Vertebrata</taxon>
        <taxon>Euteleostomi</taxon>
        <taxon>Lepidosauria</taxon>
        <taxon>Squamata</taxon>
        <taxon>Bifurcata</taxon>
        <taxon>Unidentata</taxon>
        <taxon>Episquamata</taxon>
        <taxon>Toxicofera</taxon>
        <taxon>Iguania</taxon>
        <taxon>Acrodonta</taxon>
        <taxon>Agamidae</taxon>
        <taxon>Agaminae</taxon>
        <taxon>Phrynocephalus</taxon>
    </lineage>
</organism>
<keyword evidence="4" id="KW-0677">Repeat</keyword>
<dbReference type="EMBL" id="JAPFRF010000011">
    <property type="protein sequence ID" value="KAJ7316972.1"/>
    <property type="molecule type" value="Genomic_DNA"/>
</dbReference>
<dbReference type="InterPro" id="IPR033724">
    <property type="entry name" value="PET_testin"/>
</dbReference>
<dbReference type="Proteomes" id="UP001142489">
    <property type="component" value="Unassembled WGS sequence"/>
</dbReference>
<evidence type="ECO:0000256" key="5">
    <source>
        <dbReference type="ARBA" id="ARBA00022833"/>
    </source>
</evidence>
<dbReference type="FunFam" id="2.10.110.10:FF:000005">
    <property type="entry name" value="Testin isoform 1"/>
    <property type="match status" value="1"/>
</dbReference>
<evidence type="ECO:0000256" key="1">
    <source>
        <dbReference type="ARBA" id="ARBA00004496"/>
    </source>
</evidence>
<evidence type="ECO:0000313" key="11">
    <source>
        <dbReference type="EMBL" id="KAJ7316972.1"/>
    </source>
</evidence>
<keyword evidence="3 7" id="KW-0479">Metal-binding</keyword>
<evidence type="ECO:0008006" key="13">
    <source>
        <dbReference type="Google" id="ProtNLM"/>
    </source>
</evidence>
<dbReference type="PANTHER" id="PTHR24211:SF0">
    <property type="entry name" value="LIM AND CYSTEINE-RICH DOMAINS PROTEIN 1"/>
    <property type="match status" value="1"/>
</dbReference>
<dbReference type="Pfam" id="PF06297">
    <property type="entry name" value="PET"/>
    <property type="match status" value="1"/>
</dbReference>
<dbReference type="InterPro" id="IPR047120">
    <property type="entry name" value="Pk/Esn/Tes"/>
</dbReference>
<reference evidence="11" key="1">
    <citation type="journal article" date="2023" name="DNA Res.">
        <title>Chromosome-level genome assembly of Phrynocephalus forsythii using third-generation DNA sequencing and Hi-C analysis.</title>
        <authorList>
            <person name="Qi Y."/>
            <person name="Zhao W."/>
            <person name="Zhao Y."/>
            <person name="Niu C."/>
            <person name="Cao S."/>
            <person name="Zhang Y."/>
        </authorList>
    </citation>
    <scope>NUCLEOTIDE SEQUENCE</scope>
    <source>
        <tissue evidence="11">Muscle</tissue>
    </source>
</reference>
<evidence type="ECO:0000259" key="10">
    <source>
        <dbReference type="PROSITE" id="PS51303"/>
    </source>
</evidence>
<dbReference type="SMART" id="SM00132">
    <property type="entry name" value="LIM"/>
    <property type="match status" value="2"/>
</dbReference>
<dbReference type="PROSITE" id="PS50023">
    <property type="entry name" value="LIM_DOMAIN_2"/>
    <property type="match status" value="1"/>
</dbReference>
<keyword evidence="2" id="KW-0963">Cytoplasm</keyword>
<protein>
    <recommendedName>
        <fullName evidence="13">LIM and cysteine-rich domains protein 1</fullName>
    </recommendedName>
</protein>
<evidence type="ECO:0000259" key="9">
    <source>
        <dbReference type="PROSITE" id="PS50023"/>
    </source>
</evidence>
<evidence type="ECO:0000256" key="6">
    <source>
        <dbReference type="ARBA" id="ARBA00023038"/>
    </source>
</evidence>
<dbReference type="CDD" id="cd09829">
    <property type="entry name" value="PET_testin"/>
    <property type="match status" value="1"/>
</dbReference>